<dbReference type="AlphaFoldDB" id="A0A4S8PY04"/>
<dbReference type="Proteomes" id="UP000307378">
    <property type="component" value="Unassembled WGS sequence"/>
</dbReference>
<dbReference type="RefSeq" id="WP_136539832.1">
    <property type="nucleotide sequence ID" value="NZ_STGU01000004.1"/>
</dbReference>
<proteinExistence type="predicted"/>
<protein>
    <submittedName>
        <fullName evidence="1">Uncharacterized protein</fullName>
    </submittedName>
</protein>
<dbReference type="EMBL" id="STGU01000004">
    <property type="protein sequence ID" value="THV36583.1"/>
    <property type="molecule type" value="Genomic_DNA"/>
</dbReference>
<reference evidence="1 2" key="1">
    <citation type="submission" date="2019-04" db="EMBL/GenBank/DDBJ databases">
        <title>genome sequence of strain W3.</title>
        <authorList>
            <person name="Gao J."/>
            <person name="Sun J."/>
        </authorList>
    </citation>
    <scope>NUCLEOTIDE SEQUENCE [LARGE SCALE GENOMIC DNA]</scope>
    <source>
        <strain evidence="1 2">W3</strain>
    </source>
</reference>
<evidence type="ECO:0000313" key="2">
    <source>
        <dbReference type="Proteomes" id="UP000307378"/>
    </source>
</evidence>
<gene>
    <name evidence="1" type="ORF">FAA86_08720</name>
</gene>
<name>A0A4S8PY04_9HYPH</name>
<organism evidence="1 2">
    <name type="scientific">Rhizobium rosettiformans W3</name>
    <dbReference type="NCBI Taxonomy" id="538378"/>
    <lineage>
        <taxon>Bacteria</taxon>
        <taxon>Pseudomonadati</taxon>
        <taxon>Pseudomonadota</taxon>
        <taxon>Alphaproteobacteria</taxon>
        <taxon>Hyphomicrobiales</taxon>
        <taxon>Rhizobiaceae</taxon>
        <taxon>Rhizobium/Agrobacterium group</taxon>
        <taxon>Rhizobium</taxon>
    </lineage>
</organism>
<sequence length="109" mass="12036">MSFRPPASLLSPSAKDMMSPLEIELAGEKADALARAGRKLEEALLRLEAARDKDGVLRDPLIDAAADAVFGLTIQRELCGLRNQTDMVRRYQIPKEVMARVGITRKSKD</sequence>
<accession>A0A4S8PY04</accession>
<dbReference type="Pfam" id="PF20370">
    <property type="entry name" value="DUF6665"/>
    <property type="match status" value="1"/>
</dbReference>
<evidence type="ECO:0000313" key="1">
    <source>
        <dbReference type="EMBL" id="THV36583.1"/>
    </source>
</evidence>
<comment type="caution">
    <text evidence="1">The sequence shown here is derived from an EMBL/GenBank/DDBJ whole genome shotgun (WGS) entry which is preliminary data.</text>
</comment>
<dbReference type="InterPro" id="IPR046606">
    <property type="entry name" value="DUF6665"/>
</dbReference>